<dbReference type="OrthoDB" id="1112765at2759"/>
<name>A0A9W3DQZ5_RAPSA</name>
<reference evidence="2" key="1">
    <citation type="journal article" date="2019" name="Database">
        <title>The radish genome database (RadishGD): an integrated information resource for radish genomics.</title>
        <authorList>
            <person name="Yu H.J."/>
            <person name="Baek S."/>
            <person name="Lee Y.J."/>
            <person name="Cho A."/>
            <person name="Mun J.H."/>
        </authorList>
    </citation>
    <scope>NUCLEOTIDE SEQUENCE [LARGE SCALE GENOMIC DNA]</scope>
    <source>
        <strain evidence="2">cv. WK10039</strain>
    </source>
</reference>
<keyword evidence="1" id="KW-0732">Signal</keyword>
<keyword evidence="2" id="KW-1185">Reference proteome</keyword>
<proteinExistence type="predicted"/>
<accession>A0A9W3DQZ5</accession>
<dbReference type="KEGG" id="rsz:108863017"/>
<gene>
    <name evidence="3 4" type="primary">LOC108863017</name>
</gene>
<evidence type="ECO:0000313" key="3">
    <source>
        <dbReference type="RefSeq" id="XP_056866331.1"/>
    </source>
</evidence>
<sequence>MRSAYSTTKGLFIFLLVVVEASLCLSFEKEDHSGNEIVEPLKDIMEASRRGVLLWRRQMIMPQRRPKELRNRVKLNNLAPRVGPQVIVDIRWDKTNESDGSYSANVTISNYFKDSELIRRWRLAWLWGSKETLLSTLGVKGTQHGSVFLGEDDYAYCLNNVTFAGDNCIDGVVPLRLRKADIIARRSTSFQITVSYSDRGEHAPPDVGLEYEHECDGWDIGYEHECDKWEIGYEYEHEFDTGEGATNDRNTWRTTCILSIAEANKFDEIHEEL</sequence>
<evidence type="ECO:0000313" key="4">
    <source>
        <dbReference type="RefSeq" id="XP_056866332.1"/>
    </source>
</evidence>
<dbReference type="RefSeq" id="XP_056866331.1">
    <property type="nucleotide sequence ID" value="XM_057010351.1"/>
</dbReference>
<dbReference type="Proteomes" id="UP000504610">
    <property type="component" value="Chromosome 5"/>
</dbReference>
<protein>
    <submittedName>
        <fullName evidence="3 4">Uncharacterized protein LOC108863017</fullName>
    </submittedName>
</protein>
<dbReference type="GeneID" id="108863017"/>
<reference evidence="3 4" key="2">
    <citation type="submission" date="2025-04" db="UniProtKB">
        <authorList>
            <consortium name="RefSeq"/>
        </authorList>
    </citation>
    <scope>IDENTIFICATION</scope>
    <source>
        <tissue evidence="3 4">Leaf</tissue>
    </source>
</reference>
<feature type="signal peptide" evidence="1">
    <location>
        <begin position="1"/>
        <end position="26"/>
    </location>
</feature>
<feature type="chain" id="PRO_5044703216" evidence="1">
    <location>
        <begin position="27"/>
        <end position="273"/>
    </location>
</feature>
<evidence type="ECO:0000313" key="2">
    <source>
        <dbReference type="Proteomes" id="UP000504610"/>
    </source>
</evidence>
<dbReference type="RefSeq" id="XP_056866332.1">
    <property type="nucleotide sequence ID" value="XM_057010352.1"/>
</dbReference>
<dbReference type="AlphaFoldDB" id="A0A9W3DQZ5"/>
<organism evidence="2 4">
    <name type="scientific">Raphanus sativus</name>
    <name type="common">Radish</name>
    <name type="synonym">Raphanus raphanistrum var. sativus</name>
    <dbReference type="NCBI Taxonomy" id="3726"/>
    <lineage>
        <taxon>Eukaryota</taxon>
        <taxon>Viridiplantae</taxon>
        <taxon>Streptophyta</taxon>
        <taxon>Embryophyta</taxon>
        <taxon>Tracheophyta</taxon>
        <taxon>Spermatophyta</taxon>
        <taxon>Magnoliopsida</taxon>
        <taxon>eudicotyledons</taxon>
        <taxon>Gunneridae</taxon>
        <taxon>Pentapetalae</taxon>
        <taxon>rosids</taxon>
        <taxon>malvids</taxon>
        <taxon>Brassicales</taxon>
        <taxon>Brassicaceae</taxon>
        <taxon>Brassiceae</taxon>
        <taxon>Raphanus</taxon>
    </lineage>
</organism>
<evidence type="ECO:0000256" key="1">
    <source>
        <dbReference type="SAM" id="SignalP"/>
    </source>
</evidence>